<feature type="domain" description="Orn/DAP/Arg decarboxylase 2 N-terminal" evidence="4">
    <location>
        <begin position="7"/>
        <end position="119"/>
    </location>
</feature>
<evidence type="ECO:0000256" key="3">
    <source>
        <dbReference type="SAM" id="MobiDB-lite"/>
    </source>
</evidence>
<dbReference type="InterPro" id="IPR022644">
    <property type="entry name" value="De-COase2_N"/>
</dbReference>
<dbReference type="PROSITE" id="PS00879">
    <property type="entry name" value="ODR_DC_2_2"/>
    <property type="match status" value="1"/>
</dbReference>
<evidence type="ECO:0000259" key="4">
    <source>
        <dbReference type="Pfam" id="PF02784"/>
    </source>
</evidence>
<evidence type="ECO:0000256" key="1">
    <source>
        <dbReference type="ARBA" id="ARBA00001933"/>
    </source>
</evidence>
<proteinExistence type="predicted"/>
<dbReference type="Pfam" id="PF02784">
    <property type="entry name" value="Orn_Arg_deC_N"/>
    <property type="match status" value="1"/>
</dbReference>
<accession>A0A2X1QIC3</accession>
<dbReference type="PANTHER" id="PTHR43295:SF9">
    <property type="entry name" value="BIOSYNTHETIC ARGININE DECARBOXYLASE"/>
    <property type="match status" value="1"/>
</dbReference>
<dbReference type="GO" id="GO:0008295">
    <property type="term" value="P:spermidine biosynthetic process"/>
    <property type="evidence" value="ECO:0007669"/>
    <property type="project" value="InterPro"/>
</dbReference>
<dbReference type="Gene3D" id="3.20.20.10">
    <property type="entry name" value="Alanine racemase"/>
    <property type="match status" value="1"/>
</dbReference>
<dbReference type="GO" id="GO:0033388">
    <property type="term" value="P:putrescine biosynthetic process from arginine"/>
    <property type="evidence" value="ECO:0007669"/>
    <property type="project" value="TreeGrafter"/>
</dbReference>
<sequence>MRVWPRRGSGKWQSSGGEKSKFGLAATQVLQLVEILREAGHLESLQLLHFHLGSQMANIRDIATGVRESARFYVELHKLGVNIQCFDVGGGLGVDYEGTRSQSDCSVNYGLNEYANNIILGDRRCLRREWPAAPDGDHRVRPRGDRAPYRAGFQHHRRGA</sequence>
<dbReference type="SUPFAM" id="SSF51419">
    <property type="entry name" value="PLP-binding barrel"/>
    <property type="match status" value="1"/>
</dbReference>
<dbReference type="GO" id="GO:0008792">
    <property type="term" value="F:arginine decarboxylase activity"/>
    <property type="evidence" value="ECO:0007669"/>
    <property type="project" value="UniProtKB-EC"/>
</dbReference>
<evidence type="ECO:0000313" key="6">
    <source>
        <dbReference type="Proteomes" id="UP000251123"/>
    </source>
</evidence>
<feature type="region of interest" description="Disordered" evidence="3">
    <location>
        <begin position="136"/>
        <end position="160"/>
    </location>
</feature>
<dbReference type="Proteomes" id="UP000251123">
    <property type="component" value="Unassembled WGS sequence"/>
</dbReference>
<reference evidence="5 6" key="1">
    <citation type="submission" date="2018-06" db="EMBL/GenBank/DDBJ databases">
        <authorList>
            <consortium name="Pathogen Informatics"/>
            <person name="Doyle S."/>
        </authorList>
    </citation>
    <scope>NUCLEOTIDE SEQUENCE [LARGE SCALE GENOMIC DNA]</scope>
    <source>
        <strain evidence="5 6">NCTC9601</strain>
    </source>
</reference>
<dbReference type="EMBL" id="UASN01000001">
    <property type="protein sequence ID" value="SPX51547.1"/>
    <property type="molecule type" value="Genomic_DNA"/>
</dbReference>
<organism evidence="5 6">
    <name type="scientific">Klebsiella pneumoniae</name>
    <dbReference type="NCBI Taxonomy" id="573"/>
    <lineage>
        <taxon>Bacteria</taxon>
        <taxon>Pseudomonadati</taxon>
        <taxon>Pseudomonadota</taxon>
        <taxon>Gammaproteobacteria</taxon>
        <taxon>Enterobacterales</taxon>
        <taxon>Enterobacteriaceae</taxon>
        <taxon>Klebsiella/Raoultella group</taxon>
        <taxon>Klebsiella</taxon>
        <taxon>Klebsiella pneumoniae complex</taxon>
    </lineage>
</organism>
<feature type="compositionally biased region" description="Basic and acidic residues" evidence="3">
    <location>
        <begin position="136"/>
        <end position="148"/>
    </location>
</feature>
<comment type="cofactor">
    <cofactor evidence="1">
        <name>pyridoxal 5'-phosphate</name>
        <dbReference type="ChEBI" id="CHEBI:597326"/>
    </cofactor>
</comment>
<protein>
    <submittedName>
        <fullName evidence="5">Arginine decarboxylase</fullName>
        <ecNumber evidence="5">4.1.1.19</ecNumber>
    </submittedName>
</protein>
<dbReference type="InterPro" id="IPR022657">
    <property type="entry name" value="De-COase2_CS"/>
</dbReference>
<evidence type="ECO:0000313" key="5">
    <source>
        <dbReference type="EMBL" id="SPX51547.1"/>
    </source>
</evidence>
<dbReference type="EC" id="4.1.1.19" evidence="5"/>
<evidence type="ECO:0000256" key="2">
    <source>
        <dbReference type="ARBA" id="ARBA00022898"/>
    </source>
</evidence>
<keyword evidence="2" id="KW-0663">Pyridoxal phosphate</keyword>
<dbReference type="AlphaFoldDB" id="A0A2X1QIC3"/>
<dbReference type="GO" id="GO:0006527">
    <property type="term" value="P:L-arginine catabolic process"/>
    <property type="evidence" value="ECO:0007669"/>
    <property type="project" value="InterPro"/>
</dbReference>
<dbReference type="InterPro" id="IPR002985">
    <property type="entry name" value="Arg_decrbxlase"/>
</dbReference>
<gene>
    <name evidence="5" type="primary">speA_3</name>
    <name evidence="5" type="ORF">NCTC9601_00113</name>
</gene>
<dbReference type="InterPro" id="IPR029066">
    <property type="entry name" value="PLP-binding_barrel"/>
</dbReference>
<name>A0A2X1QIC3_KLEPN</name>
<dbReference type="PANTHER" id="PTHR43295">
    <property type="entry name" value="ARGININE DECARBOXYLASE"/>
    <property type="match status" value="1"/>
</dbReference>
<keyword evidence="5" id="KW-0456">Lyase</keyword>